<feature type="signal peptide" evidence="1">
    <location>
        <begin position="1"/>
        <end position="22"/>
    </location>
</feature>
<evidence type="ECO:0000313" key="2">
    <source>
        <dbReference type="EMBL" id="MCK0198961.1"/>
    </source>
</evidence>
<keyword evidence="3" id="KW-1185">Reference proteome</keyword>
<sequence length="337" mass="35321">MMWTGWKAAVMAGTVALFIGSAALGGSEPAAPSGQVATDADKASNKEHLVVLTGRSGGVYAALGDAVSRIVTREIPGLTVSEEATQGSIDNLNRLQHEQGDLAFALSDSLIQAWQGDRDAGFPENFYRIRVVATLHPNYLQLVATQASGIRSISDLRGKRVAIGMPNSGVERNALDVLNAAGIYDESFAQTVHLPFADALDEMRKGKLDAVFQSTGLGVAPIEQLAHDVPVTLVPLTPDVVAKLGAPYQPSIIPAGTYPGQTTAVATAAIPNMLVARAGLSDDMVYALVGALQKELPELAAAHPAAHGVTLEAALQAVPVPLHPGAERFYREHGLED</sequence>
<evidence type="ECO:0000256" key="1">
    <source>
        <dbReference type="SAM" id="SignalP"/>
    </source>
</evidence>
<dbReference type="SUPFAM" id="SSF53850">
    <property type="entry name" value="Periplasmic binding protein-like II"/>
    <property type="match status" value="1"/>
</dbReference>
<dbReference type="Gene3D" id="3.40.190.10">
    <property type="entry name" value="Periplasmic binding protein-like II"/>
    <property type="match status" value="2"/>
</dbReference>
<comment type="caution">
    <text evidence="2">The sequence shown here is derived from an EMBL/GenBank/DDBJ whole genome shotgun (WGS) entry which is preliminary data.</text>
</comment>
<evidence type="ECO:0000313" key="3">
    <source>
        <dbReference type="Proteomes" id="UP001203284"/>
    </source>
</evidence>
<reference evidence="2 3" key="1">
    <citation type="submission" date="2022-04" db="EMBL/GenBank/DDBJ databases">
        <authorList>
            <person name="Grouzdev D.S."/>
            <person name="Pantiukh K.S."/>
            <person name="Krutkina M.S."/>
        </authorList>
    </citation>
    <scope>NUCLEOTIDE SEQUENCE [LARGE SCALE GENOMIC DNA]</scope>
    <source>
        <strain evidence="2 3">6x-1</strain>
    </source>
</reference>
<dbReference type="InterPro" id="IPR011852">
    <property type="entry name" value="TRAP_TAXI"/>
</dbReference>
<gene>
    <name evidence="2" type="ORF">MWN34_18850</name>
</gene>
<dbReference type="Proteomes" id="UP001203284">
    <property type="component" value="Unassembled WGS sequence"/>
</dbReference>
<name>A0ABT0DG71_9HYPH</name>
<dbReference type="NCBIfam" id="TIGR02122">
    <property type="entry name" value="TRAP_TAXI"/>
    <property type="match status" value="1"/>
</dbReference>
<protein>
    <submittedName>
        <fullName evidence="2">TAXI family TRAP transporter solute-binding subunit</fullName>
    </submittedName>
</protein>
<keyword evidence="1" id="KW-0732">Signal</keyword>
<dbReference type="PANTHER" id="PTHR42941:SF1">
    <property type="entry name" value="SLL1037 PROTEIN"/>
    <property type="match status" value="1"/>
</dbReference>
<dbReference type="EMBL" id="JALKCH010000016">
    <property type="protein sequence ID" value="MCK0198961.1"/>
    <property type="molecule type" value="Genomic_DNA"/>
</dbReference>
<proteinExistence type="predicted"/>
<dbReference type="PANTHER" id="PTHR42941">
    <property type="entry name" value="SLL1037 PROTEIN"/>
    <property type="match status" value="1"/>
</dbReference>
<dbReference type="Pfam" id="PF16868">
    <property type="entry name" value="NMT1_3"/>
    <property type="match status" value="1"/>
</dbReference>
<organism evidence="2 3">
    <name type="scientific">Ancylobacter crimeensis</name>
    <dbReference type="NCBI Taxonomy" id="2579147"/>
    <lineage>
        <taxon>Bacteria</taxon>
        <taxon>Pseudomonadati</taxon>
        <taxon>Pseudomonadota</taxon>
        <taxon>Alphaproteobacteria</taxon>
        <taxon>Hyphomicrobiales</taxon>
        <taxon>Xanthobacteraceae</taxon>
        <taxon>Ancylobacter</taxon>
    </lineage>
</organism>
<accession>A0ABT0DG71</accession>
<feature type="chain" id="PRO_5046978516" evidence="1">
    <location>
        <begin position="23"/>
        <end position="337"/>
    </location>
</feature>
<dbReference type="RefSeq" id="WP_247030862.1">
    <property type="nucleotide sequence ID" value="NZ_JALKCH010000016.1"/>
</dbReference>